<evidence type="ECO:0000313" key="3">
    <source>
        <dbReference type="Proteomes" id="UP000018936"/>
    </source>
</evidence>
<dbReference type="AlphaFoldDB" id="V8P1C6"/>
<feature type="non-terminal residue" evidence="2">
    <location>
        <position position="1"/>
    </location>
</feature>
<sequence length="352" mass="39883">MEGPQVRGNPKLQGQLGSPANIAWPTAPQGGTVCESAWDVGKLLSAAGSPASTPVNTSTLNRTQRVTGNQCSSHRRGVTWKYRLQNEDYPVISRHDLDWSFIRRKVGETCPPLLIFKNPPHKLAEGFVVCQGVIVFLAAGPRTSAPPSKEEDRNAQDIPPRAKERGRERRERQEGGREGGRKRLERGREGRRRKKKEERKEGREEGRKGGREEGTEGGRDGGRKGRREGGRRRKKLEKGDEREKEKRKKERREGGREEEESLEGKKKERREMRRRRTEGGERERERERALASFVLQLRRKVRDQQTESPILTLTPLQPEANCSCTIGKCPTRQGGGVKQGTSLESLHSSKRH</sequence>
<organism evidence="2 3">
    <name type="scientific">Ophiophagus hannah</name>
    <name type="common">King cobra</name>
    <name type="synonym">Naja hannah</name>
    <dbReference type="NCBI Taxonomy" id="8665"/>
    <lineage>
        <taxon>Eukaryota</taxon>
        <taxon>Metazoa</taxon>
        <taxon>Chordata</taxon>
        <taxon>Craniata</taxon>
        <taxon>Vertebrata</taxon>
        <taxon>Euteleostomi</taxon>
        <taxon>Lepidosauria</taxon>
        <taxon>Squamata</taxon>
        <taxon>Bifurcata</taxon>
        <taxon>Unidentata</taxon>
        <taxon>Episquamata</taxon>
        <taxon>Toxicofera</taxon>
        <taxon>Serpentes</taxon>
        <taxon>Colubroidea</taxon>
        <taxon>Elapidae</taxon>
        <taxon>Elapinae</taxon>
        <taxon>Ophiophagus</taxon>
    </lineage>
</organism>
<keyword evidence="3" id="KW-1185">Reference proteome</keyword>
<gene>
    <name evidence="2" type="primary">CNGB1</name>
    <name evidence="2" type="ORF">L345_05871</name>
</gene>
<feature type="region of interest" description="Disordered" evidence="1">
    <location>
        <begin position="141"/>
        <end position="287"/>
    </location>
</feature>
<dbReference type="Proteomes" id="UP000018936">
    <property type="component" value="Unassembled WGS sequence"/>
</dbReference>
<feature type="region of interest" description="Disordered" evidence="1">
    <location>
        <begin position="329"/>
        <end position="352"/>
    </location>
</feature>
<feature type="compositionally biased region" description="Basic and acidic residues" evidence="1">
    <location>
        <begin position="148"/>
        <end position="188"/>
    </location>
</feature>
<feature type="region of interest" description="Disordered" evidence="1">
    <location>
        <begin position="48"/>
        <end position="70"/>
    </location>
</feature>
<evidence type="ECO:0000313" key="2">
    <source>
        <dbReference type="EMBL" id="ETE68324.1"/>
    </source>
</evidence>
<reference evidence="2 3" key="1">
    <citation type="journal article" date="2013" name="Proc. Natl. Acad. Sci. U.S.A.">
        <title>The king cobra genome reveals dynamic gene evolution and adaptation in the snake venom system.</title>
        <authorList>
            <person name="Vonk F.J."/>
            <person name="Casewell N.R."/>
            <person name="Henkel C.V."/>
            <person name="Heimberg A.M."/>
            <person name="Jansen H.J."/>
            <person name="McCleary R.J."/>
            <person name="Kerkkamp H.M."/>
            <person name="Vos R.A."/>
            <person name="Guerreiro I."/>
            <person name="Calvete J.J."/>
            <person name="Wuster W."/>
            <person name="Woods A.E."/>
            <person name="Logan J.M."/>
            <person name="Harrison R.A."/>
            <person name="Castoe T.A."/>
            <person name="de Koning A.P."/>
            <person name="Pollock D.D."/>
            <person name="Yandell M."/>
            <person name="Calderon D."/>
            <person name="Renjifo C."/>
            <person name="Currier R.B."/>
            <person name="Salgado D."/>
            <person name="Pla D."/>
            <person name="Sanz L."/>
            <person name="Hyder A.S."/>
            <person name="Ribeiro J.M."/>
            <person name="Arntzen J.W."/>
            <person name="van den Thillart G.E."/>
            <person name="Boetzer M."/>
            <person name="Pirovano W."/>
            <person name="Dirks R.P."/>
            <person name="Spaink H.P."/>
            <person name="Duboule D."/>
            <person name="McGlinn E."/>
            <person name="Kini R.M."/>
            <person name="Richardson M.K."/>
        </authorList>
    </citation>
    <scope>NUCLEOTIDE SEQUENCE</scope>
    <source>
        <tissue evidence="2">Blood</tissue>
    </source>
</reference>
<proteinExistence type="predicted"/>
<feature type="compositionally biased region" description="Basic and acidic residues" evidence="1">
    <location>
        <begin position="198"/>
        <end position="223"/>
    </location>
</feature>
<accession>V8P1C6</accession>
<feature type="compositionally biased region" description="Polar residues" evidence="1">
    <location>
        <begin position="50"/>
        <end position="70"/>
    </location>
</feature>
<feature type="compositionally biased region" description="Basic and acidic residues" evidence="1">
    <location>
        <begin position="262"/>
        <end position="287"/>
    </location>
</feature>
<evidence type="ECO:0000256" key="1">
    <source>
        <dbReference type="SAM" id="MobiDB-lite"/>
    </source>
</evidence>
<dbReference type="EMBL" id="AZIM01001041">
    <property type="protein sequence ID" value="ETE68324.1"/>
    <property type="molecule type" value="Genomic_DNA"/>
</dbReference>
<dbReference type="OrthoDB" id="10649065at2759"/>
<feature type="region of interest" description="Disordered" evidence="1">
    <location>
        <begin position="1"/>
        <end position="24"/>
    </location>
</feature>
<comment type="caution">
    <text evidence="2">The sequence shown here is derived from an EMBL/GenBank/DDBJ whole genome shotgun (WGS) entry which is preliminary data.</text>
</comment>
<protein>
    <submittedName>
        <fullName evidence="2">Cyclic nucleotide-gated cation channel beta-1</fullName>
    </submittedName>
</protein>
<feature type="compositionally biased region" description="Basic residues" evidence="1">
    <location>
        <begin position="224"/>
        <end position="236"/>
    </location>
</feature>
<name>V8P1C6_OPHHA</name>